<dbReference type="EMBL" id="MU276017">
    <property type="protein sequence ID" value="KAI0043456.1"/>
    <property type="molecule type" value="Genomic_DNA"/>
</dbReference>
<comment type="caution">
    <text evidence="1">The sequence shown here is derived from an EMBL/GenBank/DDBJ whole genome shotgun (WGS) entry which is preliminary data.</text>
</comment>
<proteinExistence type="predicted"/>
<accession>A0ACB8RII1</accession>
<sequence length="244" mass="26365">MSASAPAVPPLKTVAVEPVAKHTATVIFIHGLGDNGYGWKPVAQMFQQDTGLHHVKWVLPHAPQLPVTANMGVEMPSWFDILSFGFDSAEDETGMLRSLRSIDDLVAAEVAAGIPSERIVVGGFSQGGALSILTGVTSPRKYAGVVGLSAWALLRHKLHEMRSEHATTLPIFWGHGTHDPLVKFQFGVDSVTFLKDDLGIPATTIQSPDLRGIAFNAYSGVAHGTNDRELTDVKEWIKRIIPKT</sequence>
<keyword evidence="2" id="KW-1185">Reference proteome</keyword>
<reference evidence="1" key="2">
    <citation type="journal article" date="2022" name="New Phytol.">
        <title>Evolutionary transition to the ectomycorrhizal habit in the genomes of a hyperdiverse lineage of mushroom-forming fungi.</title>
        <authorList>
            <person name="Looney B."/>
            <person name="Miyauchi S."/>
            <person name="Morin E."/>
            <person name="Drula E."/>
            <person name="Courty P.E."/>
            <person name="Kohler A."/>
            <person name="Kuo A."/>
            <person name="LaButti K."/>
            <person name="Pangilinan J."/>
            <person name="Lipzen A."/>
            <person name="Riley R."/>
            <person name="Andreopoulos W."/>
            <person name="He G."/>
            <person name="Johnson J."/>
            <person name="Nolan M."/>
            <person name="Tritt A."/>
            <person name="Barry K.W."/>
            <person name="Grigoriev I.V."/>
            <person name="Nagy L.G."/>
            <person name="Hibbett D."/>
            <person name="Henrissat B."/>
            <person name="Matheny P.B."/>
            <person name="Labbe J."/>
            <person name="Martin F.M."/>
        </authorList>
    </citation>
    <scope>NUCLEOTIDE SEQUENCE</scope>
    <source>
        <strain evidence="1">FP105234-sp</strain>
    </source>
</reference>
<evidence type="ECO:0000313" key="1">
    <source>
        <dbReference type="EMBL" id="KAI0043456.1"/>
    </source>
</evidence>
<organism evidence="1 2">
    <name type="scientific">Auriscalpium vulgare</name>
    <dbReference type="NCBI Taxonomy" id="40419"/>
    <lineage>
        <taxon>Eukaryota</taxon>
        <taxon>Fungi</taxon>
        <taxon>Dikarya</taxon>
        <taxon>Basidiomycota</taxon>
        <taxon>Agaricomycotina</taxon>
        <taxon>Agaricomycetes</taxon>
        <taxon>Russulales</taxon>
        <taxon>Auriscalpiaceae</taxon>
        <taxon>Auriscalpium</taxon>
    </lineage>
</organism>
<gene>
    <name evidence="1" type="ORF">FA95DRAFT_1584101</name>
</gene>
<reference evidence="1" key="1">
    <citation type="submission" date="2021-02" db="EMBL/GenBank/DDBJ databases">
        <authorList>
            <consortium name="DOE Joint Genome Institute"/>
            <person name="Ahrendt S."/>
            <person name="Looney B.P."/>
            <person name="Miyauchi S."/>
            <person name="Morin E."/>
            <person name="Drula E."/>
            <person name="Courty P.E."/>
            <person name="Chicoki N."/>
            <person name="Fauchery L."/>
            <person name="Kohler A."/>
            <person name="Kuo A."/>
            <person name="Labutti K."/>
            <person name="Pangilinan J."/>
            <person name="Lipzen A."/>
            <person name="Riley R."/>
            <person name="Andreopoulos W."/>
            <person name="He G."/>
            <person name="Johnson J."/>
            <person name="Barry K.W."/>
            <person name="Grigoriev I.V."/>
            <person name="Nagy L."/>
            <person name="Hibbett D."/>
            <person name="Henrissat B."/>
            <person name="Matheny P.B."/>
            <person name="Labbe J."/>
            <person name="Martin F."/>
        </authorList>
    </citation>
    <scope>NUCLEOTIDE SEQUENCE</scope>
    <source>
        <strain evidence="1">FP105234-sp</strain>
    </source>
</reference>
<name>A0ACB8RII1_9AGAM</name>
<dbReference type="Proteomes" id="UP000814033">
    <property type="component" value="Unassembled WGS sequence"/>
</dbReference>
<evidence type="ECO:0000313" key="2">
    <source>
        <dbReference type="Proteomes" id="UP000814033"/>
    </source>
</evidence>
<protein>
    <submittedName>
        <fullName evidence="1">Phospholipase/carboxylesterase</fullName>
    </submittedName>
</protein>